<dbReference type="AlphaFoldDB" id="A0A9J5WIN8"/>
<dbReference type="PROSITE" id="PS50090">
    <property type="entry name" value="MYB_LIKE"/>
    <property type="match status" value="1"/>
</dbReference>
<dbReference type="InterPro" id="IPR009057">
    <property type="entry name" value="Homeodomain-like_sf"/>
</dbReference>
<accession>A0A9J5WIN8</accession>
<evidence type="ECO:0000313" key="6">
    <source>
        <dbReference type="EMBL" id="KAG5575434.1"/>
    </source>
</evidence>
<dbReference type="Pfam" id="PF00249">
    <property type="entry name" value="Myb_DNA-binding"/>
    <property type="match status" value="1"/>
</dbReference>
<dbReference type="GO" id="GO:0009723">
    <property type="term" value="P:response to ethylene"/>
    <property type="evidence" value="ECO:0007669"/>
    <property type="project" value="TreeGrafter"/>
</dbReference>
<feature type="domain" description="Myb-like" evidence="4">
    <location>
        <begin position="9"/>
        <end position="49"/>
    </location>
</feature>
<dbReference type="CDD" id="cd00167">
    <property type="entry name" value="SANT"/>
    <property type="match status" value="1"/>
</dbReference>
<dbReference type="Proteomes" id="UP000824120">
    <property type="component" value="Chromosome 11"/>
</dbReference>
<dbReference type="GO" id="GO:0009739">
    <property type="term" value="P:response to gibberellin"/>
    <property type="evidence" value="ECO:0007669"/>
    <property type="project" value="TreeGrafter"/>
</dbReference>
<dbReference type="PROSITE" id="PS51294">
    <property type="entry name" value="HTH_MYB"/>
    <property type="match status" value="1"/>
</dbReference>
<dbReference type="OrthoDB" id="118550at2759"/>
<dbReference type="EMBL" id="JACXVP010000011">
    <property type="protein sequence ID" value="KAG5575434.1"/>
    <property type="molecule type" value="Genomic_DNA"/>
</dbReference>
<dbReference type="SUPFAM" id="SSF46689">
    <property type="entry name" value="Homeodomain-like"/>
    <property type="match status" value="1"/>
</dbReference>
<comment type="subcellular location">
    <subcellularLocation>
        <location evidence="1">Nucleus</location>
    </subcellularLocation>
</comment>
<dbReference type="InterPro" id="IPR017930">
    <property type="entry name" value="Myb_dom"/>
</dbReference>
<dbReference type="GO" id="GO:0010597">
    <property type="term" value="P:green leaf volatile biosynthetic process"/>
    <property type="evidence" value="ECO:0007669"/>
    <property type="project" value="UniProtKB-ARBA"/>
</dbReference>
<dbReference type="InterPro" id="IPR001005">
    <property type="entry name" value="SANT/Myb"/>
</dbReference>
<gene>
    <name evidence="6" type="ORF">H5410_055568</name>
</gene>
<reference evidence="6 7" key="1">
    <citation type="submission" date="2020-09" db="EMBL/GenBank/DDBJ databases">
        <title>De no assembly of potato wild relative species, Solanum commersonii.</title>
        <authorList>
            <person name="Cho K."/>
        </authorList>
    </citation>
    <scope>NUCLEOTIDE SEQUENCE [LARGE SCALE GENOMIC DNA]</scope>
    <source>
        <strain evidence="6">LZ3.2</strain>
        <tissue evidence="6">Leaf</tissue>
    </source>
</reference>
<dbReference type="Gene3D" id="1.10.10.60">
    <property type="entry name" value="Homeodomain-like"/>
    <property type="match status" value="1"/>
</dbReference>
<evidence type="ECO:0000313" key="7">
    <source>
        <dbReference type="Proteomes" id="UP000824120"/>
    </source>
</evidence>
<keyword evidence="7" id="KW-1185">Reference proteome</keyword>
<dbReference type="PANTHER" id="PTHR44191">
    <property type="entry name" value="TRANSCRIPTION FACTOR KUA1"/>
    <property type="match status" value="1"/>
</dbReference>
<evidence type="ECO:0000256" key="3">
    <source>
        <dbReference type="ARBA" id="ARBA00023242"/>
    </source>
</evidence>
<dbReference type="GO" id="GO:0000976">
    <property type="term" value="F:transcription cis-regulatory region binding"/>
    <property type="evidence" value="ECO:0007669"/>
    <property type="project" value="UniProtKB-ARBA"/>
</dbReference>
<dbReference type="GO" id="GO:0006355">
    <property type="term" value="P:regulation of DNA-templated transcription"/>
    <property type="evidence" value="ECO:0007669"/>
    <property type="project" value="UniProtKB-ARBA"/>
</dbReference>
<name>A0A9J5WIN8_SOLCO</name>
<comment type="caution">
    <text evidence="6">The sequence shown here is derived from an EMBL/GenBank/DDBJ whole genome shotgun (WGS) entry which is preliminary data.</text>
</comment>
<proteinExistence type="predicted"/>
<keyword evidence="2" id="KW-0238">DNA-binding</keyword>
<protein>
    <submittedName>
        <fullName evidence="6">Uncharacterized protein</fullName>
    </submittedName>
</protein>
<dbReference type="InterPro" id="IPR052245">
    <property type="entry name" value="Plant_Stress_Dev_TF"/>
</dbReference>
<organism evidence="6 7">
    <name type="scientific">Solanum commersonii</name>
    <name type="common">Commerson's wild potato</name>
    <name type="synonym">Commerson's nightshade</name>
    <dbReference type="NCBI Taxonomy" id="4109"/>
    <lineage>
        <taxon>Eukaryota</taxon>
        <taxon>Viridiplantae</taxon>
        <taxon>Streptophyta</taxon>
        <taxon>Embryophyta</taxon>
        <taxon>Tracheophyta</taxon>
        <taxon>Spermatophyta</taxon>
        <taxon>Magnoliopsida</taxon>
        <taxon>eudicotyledons</taxon>
        <taxon>Gunneridae</taxon>
        <taxon>Pentapetalae</taxon>
        <taxon>asterids</taxon>
        <taxon>lamiids</taxon>
        <taxon>Solanales</taxon>
        <taxon>Solanaceae</taxon>
        <taxon>Solanoideae</taxon>
        <taxon>Solaneae</taxon>
        <taxon>Solanum</taxon>
    </lineage>
</organism>
<evidence type="ECO:0000259" key="4">
    <source>
        <dbReference type="PROSITE" id="PS50090"/>
    </source>
</evidence>
<dbReference type="SMART" id="SM00717">
    <property type="entry name" value="SANT"/>
    <property type="match status" value="1"/>
</dbReference>
<keyword evidence="3" id="KW-0539">Nucleus</keyword>
<dbReference type="PANTHER" id="PTHR44191:SF45">
    <property type="entry name" value="TRANSCRIPTION FACTOR MYB1R1-LIKE"/>
    <property type="match status" value="1"/>
</dbReference>
<evidence type="ECO:0000256" key="2">
    <source>
        <dbReference type="ARBA" id="ARBA00023125"/>
    </source>
</evidence>
<evidence type="ECO:0000259" key="5">
    <source>
        <dbReference type="PROSITE" id="PS51294"/>
    </source>
</evidence>
<sequence length="89" mass="10277">MSEKDFMGRKIKKGNPWEEDEHRAFLKGLDFHGKGNWAKVTKDFLPSRTSIKLSVMLKNTFSRTSRRCSDLKTKQFDAFAIFTAIPIHG</sequence>
<dbReference type="GO" id="GO:0005634">
    <property type="term" value="C:nucleus"/>
    <property type="evidence" value="ECO:0007669"/>
    <property type="project" value="UniProtKB-SubCell"/>
</dbReference>
<feature type="domain" description="HTH myb-type" evidence="5">
    <location>
        <begin position="9"/>
        <end position="65"/>
    </location>
</feature>
<evidence type="ECO:0000256" key="1">
    <source>
        <dbReference type="ARBA" id="ARBA00004123"/>
    </source>
</evidence>